<dbReference type="GO" id="GO:0006935">
    <property type="term" value="P:chemotaxis"/>
    <property type="evidence" value="ECO:0007669"/>
    <property type="project" value="InterPro"/>
</dbReference>
<dbReference type="CDD" id="cd06225">
    <property type="entry name" value="HAMP"/>
    <property type="match status" value="1"/>
</dbReference>
<dbReference type="SMART" id="SM01049">
    <property type="entry name" value="Cache_2"/>
    <property type="match status" value="1"/>
</dbReference>
<dbReference type="FunFam" id="1.10.287.950:FF:000001">
    <property type="entry name" value="Methyl-accepting chemotaxis sensory transducer"/>
    <property type="match status" value="1"/>
</dbReference>
<evidence type="ECO:0000256" key="2">
    <source>
        <dbReference type="ARBA" id="ARBA00022475"/>
    </source>
</evidence>
<keyword evidence="9" id="KW-0175">Coiled coil</keyword>
<keyword evidence="2" id="KW-1003">Cell membrane</keyword>
<evidence type="ECO:0000313" key="13">
    <source>
        <dbReference type="EMBL" id="SIQ93003.1"/>
    </source>
</evidence>
<evidence type="ECO:0000256" key="7">
    <source>
        <dbReference type="ARBA" id="ARBA00029447"/>
    </source>
</evidence>
<dbReference type="STRING" id="49186.SAMN05421647_111136"/>
<evidence type="ECO:0000256" key="8">
    <source>
        <dbReference type="PROSITE-ProRule" id="PRU00284"/>
    </source>
</evidence>
<dbReference type="SMART" id="SM00283">
    <property type="entry name" value="MA"/>
    <property type="match status" value="1"/>
</dbReference>
<dbReference type="eggNOG" id="COG0840">
    <property type="taxonomic scope" value="Bacteria"/>
</dbReference>
<sequence>MILRNLTVRTKLWLLVLIASLMLVVLSTLSLLDMRDSLVQERKDQLHALLDSTEGLLKAQQSRVQAGEVTLAQAQDAARQMLESMRYNDDDYFFVLDGDARVMAHGTNPDLVGQSLRSRTTDDGQAIFADMAGLLGSGRDVAEIEYKWPNPASGKAETKITLAKPFEAWGWVVGTGVYVTDLDEAFNEDLIFMVAVLAGALVVLAGLAIPLSRSITGPLEHISDVMKQVAAGDLRVRTDLNSRDELGKVGRRIDETLGTFQDLVHQIASSASQVSSSAEGLARSAEETSSALDAQAQEAELLSTAMNEMAASVHEVARSASDTSAAIEMADHEADEGNHDVDDTVNRIQALAQEVEQAAEVIQALEGDTVQIGQVLEEIQAISEQTNLLALNAAIEAARAGESGRGFAVVADEVRQLAQRTQGSTEEIRSMNDRLRGAAQKAVEVMGRSRQRADDSVQTAAHAGQELVRIVEQMARIRDMGVQVAAAAEEQSQVSEEMNSNLLRITQASESTVMAANSVASSGEELQQLSLALQEQINRFKT</sequence>
<dbReference type="InterPro" id="IPR033480">
    <property type="entry name" value="sCache_2"/>
</dbReference>
<feature type="domain" description="Methyl-accepting transducer" evidence="11">
    <location>
        <begin position="270"/>
        <end position="506"/>
    </location>
</feature>
<gene>
    <name evidence="13" type="ORF">SAMN05421647_111136</name>
</gene>
<dbReference type="EMBL" id="FTMN01000011">
    <property type="protein sequence ID" value="SIQ93003.1"/>
    <property type="molecule type" value="Genomic_DNA"/>
</dbReference>
<evidence type="ECO:0000256" key="9">
    <source>
        <dbReference type="SAM" id="Coils"/>
    </source>
</evidence>
<dbReference type="RefSeq" id="WP_076465670.1">
    <property type="nucleotide sequence ID" value="NZ_FTMN01000011.1"/>
</dbReference>
<accession>A0A1N6WSD9</accession>
<dbReference type="Proteomes" id="UP000186895">
    <property type="component" value="Unassembled WGS sequence"/>
</dbReference>
<dbReference type="Gene3D" id="3.30.450.20">
    <property type="entry name" value="PAS domain"/>
    <property type="match status" value="1"/>
</dbReference>
<evidence type="ECO:0000256" key="3">
    <source>
        <dbReference type="ARBA" id="ARBA00022692"/>
    </source>
</evidence>
<dbReference type="PRINTS" id="PR00260">
    <property type="entry name" value="CHEMTRNSDUCR"/>
</dbReference>
<evidence type="ECO:0000256" key="1">
    <source>
        <dbReference type="ARBA" id="ARBA00004651"/>
    </source>
</evidence>
<keyword evidence="5 10" id="KW-0472">Membrane</keyword>
<evidence type="ECO:0000256" key="5">
    <source>
        <dbReference type="ARBA" id="ARBA00023136"/>
    </source>
</evidence>
<feature type="coiled-coil region" evidence="9">
    <location>
        <begin position="341"/>
        <end position="368"/>
    </location>
</feature>
<dbReference type="GO" id="GO:0005886">
    <property type="term" value="C:plasma membrane"/>
    <property type="evidence" value="ECO:0007669"/>
    <property type="project" value="UniProtKB-SubCell"/>
</dbReference>
<keyword evidence="4 10" id="KW-1133">Transmembrane helix</keyword>
<evidence type="ECO:0000256" key="4">
    <source>
        <dbReference type="ARBA" id="ARBA00022989"/>
    </source>
</evidence>
<organism evidence="13 14">
    <name type="scientific">Marinobacterium stanieri</name>
    <dbReference type="NCBI Taxonomy" id="49186"/>
    <lineage>
        <taxon>Bacteria</taxon>
        <taxon>Pseudomonadati</taxon>
        <taxon>Pseudomonadota</taxon>
        <taxon>Gammaproteobacteria</taxon>
        <taxon>Oceanospirillales</taxon>
        <taxon>Oceanospirillaceae</taxon>
        <taxon>Marinobacterium</taxon>
    </lineage>
</organism>
<feature type="transmembrane region" description="Helical" evidence="10">
    <location>
        <begin position="190"/>
        <end position="211"/>
    </location>
</feature>
<dbReference type="InterPro" id="IPR003660">
    <property type="entry name" value="HAMP_dom"/>
</dbReference>
<evidence type="ECO:0000256" key="10">
    <source>
        <dbReference type="SAM" id="Phobius"/>
    </source>
</evidence>
<dbReference type="GO" id="GO:0004888">
    <property type="term" value="F:transmembrane signaling receptor activity"/>
    <property type="evidence" value="ECO:0007669"/>
    <property type="project" value="InterPro"/>
</dbReference>
<dbReference type="Pfam" id="PF00672">
    <property type="entry name" value="HAMP"/>
    <property type="match status" value="1"/>
</dbReference>
<comment type="similarity">
    <text evidence="7">Belongs to the methyl-accepting chemotaxis (MCP) protein family.</text>
</comment>
<dbReference type="PANTHER" id="PTHR32089:SF120">
    <property type="entry name" value="METHYL-ACCEPTING CHEMOTAXIS PROTEIN TLPQ"/>
    <property type="match status" value="1"/>
</dbReference>
<dbReference type="AlphaFoldDB" id="A0A1N6WSD9"/>
<keyword evidence="3 10" id="KW-0812">Transmembrane</keyword>
<feature type="domain" description="HAMP" evidence="12">
    <location>
        <begin position="213"/>
        <end position="265"/>
    </location>
</feature>
<proteinExistence type="inferred from homology"/>
<dbReference type="InterPro" id="IPR004090">
    <property type="entry name" value="Chemotax_Me-accpt_rcpt"/>
</dbReference>
<feature type="transmembrane region" description="Helical" evidence="10">
    <location>
        <begin position="12"/>
        <end position="32"/>
    </location>
</feature>
<evidence type="ECO:0000259" key="11">
    <source>
        <dbReference type="PROSITE" id="PS50111"/>
    </source>
</evidence>
<comment type="subcellular location">
    <subcellularLocation>
        <location evidence="1">Cell membrane</location>
        <topology evidence="1">Multi-pass membrane protein</topology>
    </subcellularLocation>
</comment>
<dbReference type="Gene3D" id="1.10.287.950">
    <property type="entry name" value="Methyl-accepting chemotaxis protein"/>
    <property type="match status" value="1"/>
</dbReference>
<dbReference type="PANTHER" id="PTHR32089">
    <property type="entry name" value="METHYL-ACCEPTING CHEMOTAXIS PROTEIN MCPB"/>
    <property type="match status" value="1"/>
</dbReference>
<dbReference type="CDD" id="cd11386">
    <property type="entry name" value="MCP_signal"/>
    <property type="match status" value="1"/>
</dbReference>
<dbReference type="Pfam" id="PF17200">
    <property type="entry name" value="sCache_2"/>
    <property type="match status" value="1"/>
</dbReference>
<dbReference type="PROSITE" id="PS50111">
    <property type="entry name" value="CHEMOTAXIS_TRANSDUC_2"/>
    <property type="match status" value="1"/>
</dbReference>
<name>A0A1N6WSD9_9GAMM</name>
<protein>
    <submittedName>
        <fullName evidence="13">Methyl-accepting chemotaxis sensory transducer with Cache sensor</fullName>
    </submittedName>
</protein>
<dbReference type="SMART" id="SM00304">
    <property type="entry name" value="HAMP"/>
    <property type="match status" value="2"/>
</dbReference>
<evidence type="ECO:0000313" key="14">
    <source>
        <dbReference type="Proteomes" id="UP000186895"/>
    </source>
</evidence>
<evidence type="ECO:0000256" key="6">
    <source>
        <dbReference type="ARBA" id="ARBA00023224"/>
    </source>
</evidence>
<evidence type="ECO:0000259" key="12">
    <source>
        <dbReference type="PROSITE" id="PS50885"/>
    </source>
</evidence>
<keyword evidence="6 8" id="KW-0807">Transducer</keyword>
<dbReference type="SUPFAM" id="SSF58104">
    <property type="entry name" value="Methyl-accepting chemotaxis protein (MCP) signaling domain"/>
    <property type="match status" value="1"/>
</dbReference>
<dbReference type="PROSITE" id="PS50885">
    <property type="entry name" value="HAMP"/>
    <property type="match status" value="1"/>
</dbReference>
<dbReference type="GO" id="GO:0007165">
    <property type="term" value="P:signal transduction"/>
    <property type="evidence" value="ECO:0007669"/>
    <property type="project" value="UniProtKB-KW"/>
</dbReference>
<keyword evidence="14" id="KW-1185">Reference proteome</keyword>
<dbReference type="Pfam" id="PF00015">
    <property type="entry name" value="MCPsignal"/>
    <property type="match status" value="1"/>
</dbReference>
<dbReference type="InterPro" id="IPR004089">
    <property type="entry name" value="MCPsignal_dom"/>
</dbReference>
<reference evidence="14" key="1">
    <citation type="submission" date="2017-01" db="EMBL/GenBank/DDBJ databases">
        <authorList>
            <person name="Varghese N."/>
            <person name="Submissions S."/>
        </authorList>
    </citation>
    <scope>NUCLEOTIDE SEQUENCE [LARGE SCALE GENOMIC DNA]</scope>
    <source>
        <strain evidence="14">DSM 7027</strain>
    </source>
</reference>